<dbReference type="GO" id="GO:0005886">
    <property type="term" value="C:plasma membrane"/>
    <property type="evidence" value="ECO:0007669"/>
    <property type="project" value="TreeGrafter"/>
</dbReference>
<dbReference type="InterPro" id="IPR032675">
    <property type="entry name" value="LRR_dom_sf"/>
</dbReference>
<feature type="domain" description="TIR" evidence="15">
    <location>
        <begin position="705"/>
        <end position="846"/>
    </location>
</feature>
<keyword evidence="8" id="KW-0391">Immunity</keyword>
<feature type="signal peptide" evidence="14">
    <location>
        <begin position="1"/>
        <end position="20"/>
    </location>
</feature>
<protein>
    <recommendedName>
        <fullName evidence="15">TIR domain-containing protein</fullName>
    </recommendedName>
</protein>
<feature type="transmembrane region" description="Helical" evidence="13">
    <location>
        <begin position="650"/>
        <end position="673"/>
    </location>
</feature>
<dbReference type="PANTHER" id="PTHR24365">
    <property type="entry name" value="TOLL-LIKE RECEPTOR"/>
    <property type="match status" value="1"/>
</dbReference>
<keyword evidence="5 13" id="KW-0812">Transmembrane</keyword>
<sequence length="848" mass="98449">MNLTLLQLFLLRYIYHVMTADERHERCYFLKKCTCRQNQVTLLFSVDCSGLKIREIPKLPNNIEELSFKENRIQVIPDQAFSDMTKLLKLDLSNNAINVFRNLSFIGLTNLRSLNLQNNKLDATMANLNIHGLKPLENLIHLNIKHNLFENFQPNLTLMVSLRSLEMDFISNDTGIISESFYSMKRLRELELSGLTGNCSVRSLTNESFKYIPQIENLNLSGCRIKHINKGTFQQLKNISVLDISNNTCLKFGVLENVTYDLQFSEIKVLKFNKIHKVFDMNTMLRTSQIKHLNNTSIQEIHGDSNRLQQIEIGAILFMPNTLEYVSARDNQFSHGPYLWDMLRLSLKTFNVSHMFTFHTEDEHPEKCSYDIVCKKEPITERKMKYGMEYNDQTFQATPLPIPPQLTSLNYSSCHLHYSILAYTLTKNNLRNVDLSNNLLTSWIGPIYNVKSLKYLDLSSNFCSNVSHHFFSQDFSSLEELYLQNNILGLVLQYDSKGEVLQNLHNLKTINLSQNKIQRLSKFFFKSQLKIERIDLSENTFESIGFYIGHLKSLKYLNLKNNRISYLSASAILQLDSIGILNKNFTIDLCQNDFLCTCETINFVQWLVSPTVGLIGKKNYTCQLSDLTLVSLENIDELYDTLSKDCMSKIPIIVALVASVSSVLIFICSGLIYRYRWKLRYVYYMIKIRSHKKMVPVKSDDDKSYMYGAFVSYADEDSTFAHKKLLTKLEKENGIILCLHKRNFLPGSDIATNITSAIHNSRRTIIIMSRNFLKSYWCMFEYNMARMESIYERSNENVLFLIFIDQITSKELPLHILELVQSQSYIEYPNDEYGDTVFWDKITQVLTS</sequence>
<dbReference type="PIRSF" id="PIRSF037595">
    <property type="entry name" value="Toll-like_receptor"/>
    <property type="match status" value="1"/>
</dbReference>
<comment type="subcellular location">
    <subcellularLocation>
        <location evidence="1">Membrane</location>
        <topology evidence="1">Single-pass type I membrane protein</topology>
    </subcellularLocation>
</comment>
<evidence type="ECO:0000313" key="16">
    <source>
        <dbReference type="EMBL" id="CAC5380972.1"/>
    </source>
</evidence>
<evidence type="ECO:0000256" key="11">
    <source>
        <dbReference type="ARBA" id="ARBA00023170"/>
    </source>
</evidence>
<dbReference type="SUPFAM" id="SSF52058">
    <property type="entry name" value="L domain-like"/>
    <property type="match status" value="2"/>
</dbReference>
<dbReference type="InterPro" id="IPR003591">
    <property type="entry name" value="Leu-rich_rpt_typical-subtyp"/>
</dbReference>
<dbReference type="InterPro" id="IPR000157">
    <property type="entry name" value="TIR_dom"/>
</dbReference>
<keyword evidence="3" id="KW-0399">Innate immunity</keyword>
<dbReference type="AlphaFoldDB" id="A0A6J8BAK5"/>
<keyword evidence="9 13" id="KW-1133">Transmembrane helix</keyword>
<accession>A0A6J8BAK5</accession>
<evidence type="ECO:0000256" key="9">
    <source>
        <dbReference type="ARBA" id="ARBA00022989"/>
    </source>
</evidence>
<evidence type="ECO:0000256" key="8">
    <source>
        <dbReference type="ARBA" id="ARBA00022859"/>
    </source>
</evidence>
<name>A0A6J8BAK5_MYTCO</name>
<evidence type="ECO:0000313" key="17">
    <source>
        <dbReference type="Proteomes" id="UP000507470"/>
    </source>
</evidence>
<organism evidence="16 17">
    <name type="scientific">Mytilus coruscus</name>
    <name type="common">Sea mussel</name>
    <dbReference type="NCBI Taxonomy" id="42192"/>
    <lineage>
        <taxon>Eukaryota</taxon>
        <taxon>Metazoa</taxon>
        <taxon>Spiralia</taxon>
        <taxon>Lophotrochozoa</taxon>
        <taxon>Mollusca</taxon>
        <taxon>Bivalvia</taxon>
        <taxon>Autobranchia</taxon>
        <taxon>Pteriomorphia</taxon>
        <taxon>Mytilida</taxon>
        <taxon>Mytiloidea</taxon>
        <taxon>Mytilidae</taxon>
        <taxon>Mytilinae</taxon>
        <taxon>Mytilus</taxon>
    </lineage>
</organism>
<dbReference type="SUPFAM" id="SSF52200">
    <property type="entry name" value="Toll/Interleukin receptor TIR domain"/>
    <property type="match status" value="1"/>
</dbReference>
<dbReference type="InterPro" id="IPR035897">
    <property type="entry name" value="Toll_tir_struct_dom_sf"/>
</dbReference>
<reference evidence="16 17" key="1">
    <citation type="submission" date="2020-06" db="EMBL/GenBank/DDBJ databases">
        <authorList>
            <person name="Li R."/>
            <person name="Bekaert M."/>
        </authorList>
    </citation>
    <scope>NUCLEOTIDE SEQUENCE [LARGE SCALE GENOMIC DNA]</scope>
    <source>
        <strain evidence="17">wild</strain>
    </source>
</reference>
<dbReference type="GO" id="GO:0004888">
    <property type="term" value="F:transmembrane signaling receptor activity"/>
    <property type="evidence" value="ECO:0007669"/>
    <property type="project" value="InterPro"/>
</dbReference>
<dbReference type="GO" id="GO:0045087">
    <property type="term" value="P:innate immune response"/>
    <property type="evidence" value="ECO:0007669"/>
    <property type="project" value="UniProtKB-KW"/>
</dbReference>
<dbReference type="SMART" id="SM00369">
    <property type="entry name" value="LRR_TYP"/>
    <property type="match status" value="8"/>
</dbReference>
<dbReference type="Pfam" id="PF13855">
    <property type="entry name" value="LRR_8"/>
    <property type="match status" value="3"/>
</dbReference>
<evidence type="ECO:0000256" key="4">
    <source>
        <dbReference type="ARBA" id="ARBA00022614"/>
    </source>
</evidence>
<dbReference type="InterPro" id="IPR001611">
    <property type="entry name" value="Leu-rich_rpt"/>
</dbReference>
<dbReference type="Gene3D" id="3.40.50.10140">
    <property type="entry name" value="Toll/interleukin-1 receptor homology (TIR) domain"/>
    <property type="match status" value="1"/>
</dbReference>
<evidence type="ECO:0000256" key="14">
    <source>
        <dbReference type="SAM" id="SignalP"/>
    </source>
</evidence>
<keyword evidence="17" id="KW-1185">Reference proteome</keyword>
<dbReference type="FunFam" id="3.40.50.10140:FF:000001">
    <property type="entry name" value="Toll-like receptor 2"/>
    <property type="match status" value="1"/>
</dbReference>
<evidence type="ECO:0000256" key="7">
    <source>
        <dbReference type="ARBA" id="ARBA00022737"/>
    </source>
</evidence>
<dbReference type="EMBL" id="CACVKT020002956">
    <property type="protein sequence ID" value="CAC5380972.1"/>
    <property type="molecule type" value="Genomic_DNA"/>
</dbReference>
<keyword evidence="11" id="KW-0675">Receptor</keyword>
<keyword evidence="4" id="KW-0433">Leucine-rich repeat</keyword>
<keyword evidence="7" id="KW-0677">Repeat</keyword>
<dbReference type="PANTHER" id="PTHR24365:SF530">
    <property type="entry name" value="MSTPROX-RELATED"/>
    <property type="match status" value="1"/>
</dbReference>
<evidence type="ECO:0000256" key="10">
    <source>
        <dbReference type="ARBA" id="ARBA00023136"/>
    </source>
</evidence>
<dbReference type="PRINTS" id="PR01537">
    <property type="entry name" value="INTRLKN1R1F"/>
</dbReference>
<dbReference type="OrthoDB" id="6148273at2759"/>
<dbReference type="Gene3D" id="3.80.10.10">
    <property type="entry name" value="Ribonuclease Inhibitor"/>
    <property type="match status" value="3"/>
</dbReference>
<dbReference type="SMART" id="SM00255">
    <property type="entry name" value="TIR"/>
    <property type="match status" value="1"/>
</dbReference>
<evidence type="ECO:0000259" key="15">
    <source>
        <dbReference type="PROSITE" id="PS50104"/>
    </source>
</evidence>
<evidence type="ECO:0000256" key="6">
    <source>
        <dbReference type="ARBA" id="ARBA00022729"/>
    </source>
</evidence>
<dbReference type="InterPro" id="IPR017241">
    <property type="entry name" value="Toll-like_receptor"/>
</dbReference>
<keyword evidence="12" id="KW-0325">Glycoprotein</keyword>
<evidence type="ECO:0000256" key="13">
    <source>
        <dbReference type="SAM" id="Phobius"/>
    </source>
</evidence>
<evidence type="ECO:0000256" key="1">
    <source>
        <dbReference type="ARBA" id="ARBA00004479"/>
    </source>
</evidence>
<evidence type="ECO:0000256" key="5">
    <source>
        <dbReference type="ARBA" id="ARBA00022692"/>
    </source>
</evidence>
<keyword evidence="6 14" id="KW-0732">Signal</keyword>
<dbReference type="PROSITE" id="PS50104">
    <property type="entry name" value="TIR"/>
    <property type="match status" value="1"/>
</dbReference>
<gene>
    <name evidence="16" type="ORF">MCOR_16891</name>
</gene>
<dbReference type="Proteomes" id="UP000507470">
    <property type="component" value="Unassembled WGS sequence"/>
</dbReference>
<evidence type="ECO:0000256" key="12">
    <source>
        <dbReference type="ARBA" id="ARBA00023180"/>
    </source>
</evidence>
<feature type="chain" id="PRO_5026720584" description="TIR domain-containing protein" evidence="14">
    <location>
        <begin position="21"/>
        <end position="848"/>
    </location>
</feature>
<proteinExistence type="inferred from homology"/>
<dbReference type="Pfam" id="PF01582">
    <property type="entry name" value="TIR"/>
    <property type="match status" value="1"/>
</dbReference>
<comment type="similarity">
    <text evidence="2">Belongs to the Toll-like receptor family.</text>
</comment>
<dbReference type="SMART" id="SM00365">
    <property type="entry name" value="LRR_SD22"/>
    <property type="match status" value="7"/>
</dbReference>
<evidence type="ECO:0000256" key="2">
    <source>
        <dbReference type="ARBA" id="ARBA00009634"/>
    </source>
</evidence>
<keyword evidence="10 13" id="KW-0472">Membrane</keyword>
<dbReference type="GO" id="GO:0002224">
    <property type="term" value="P:toll-like receptor signaling pathway"/>
    <property type="evidence" value="ECO:0007669"/>
    <property type="project" value="InterPro"/>
</dbReference>
<dbReference type="PROSITE" id="PS51450">
    <property type="entry name" value="LRR"/>
    <property type="match status" value="3"/>
</dbReference>
<evidence type="ECO:0000256" key="3">
    <source>
        <dbReference type="ARBA" id="ARBA00022588"/>
    </source>
</evidence>